<dbReference type="RefSeq" id="WP_041819470.1">
    <property type="nucleotide sequence ID" value="NZ_KQ955827.1"/>
</dbReference>
<keyword evidence="1" id="KW-0812">Transmembrane</keyword>
<dbReference type="PATRIC" id="fig|1398.22.peg.1625"/>
<evidence type="ECO:0008006" key="6">
    <source>
        <dbReference type="Google" id="ProtNLM"/>
    </source>
</evidence>
<accession>A0A150K925</accession>
<dbReference type="Proteomes" id="UP000070376">
    <property type="component" value="Unassembled WGS sequence"/>
</dbReference>
<evidence type="ECO:0000256" key="1">
    <source>
        <dbReference type="SAM" id="Phobius"/>
    </source>
</evidence>
<dbReference type="InterPro" id="IPR005496">
    <property type="entry name" value="Integral_membrane_TerC"/>
</dbReference>
<evidence type="ECO:0000313" key="2">
    <source>
        <dbReference type="EMBL" id="KWZ82770.1"/>
    </source>
</evidence>
<feature type="transmembrane region" description="Helical" evidence="1">
    <location>
        <begin position="192"/>
        <end position="214"/>
    </location>
</feature>
<dbReference type="EMBL" id="LQYG01000017">
    <property type="protein sequence ID" value="KYC65414.1"/>
    <property type="molecule type" value="Genomic_DNA"/>
</dbReference>
<dbReference type="Pfam" id="PF03741">
    <property type="entry name" value="TerC"/>
    <property type="match status" value="1"/>
</dbReference>
<sequence length="220" mass="24479">MILKIYLLNLISDLDNLLIITTVVRKYGYEPKQLFFYIVVCLTVSRTIYVAMIQYLTGIPGFRVLAGMILLYIAFRFVSSIQPDSEARPVPSIPAAKMLFIVLAADFLVCMDSVLITSGISANLLYTMAGMALSLTTVLAFFEFFSEILDKISLVQIVAGGLIAHVAVTGIFKDPVMKYPVSLLEKVWGFQLNEWINFIALDAAIFLILAGFMIKARNRA</sequence>
<feature type="transmembrane region" description="Helical" evidence="1">
    <location>
        <begin position="34"/>
        <end position="55"/>
    </location>
</feature>
<feature type="transmembrane region" description="Helical" evidence="1">
    <location>
        <begin position="152"/>
        <end position="172"/>
    </location>
</feature>
<dbReference type="GO" id="GO:0016020">
    <property type="term" value="C:membrane"/>
    <property type="evidence" value="ECO:0007669"/>
    <property type="project" value="InterPro"/>
</dbReference>
<dbReference type="EMBL" id="LRPN01000049">
    <property type="protein sequence ID" value="KWZ82770.1"/>
    <property type="molecule type" value="Genomic_DNA"/>
</dbReference>
<evidence type="ECO:0000313" key="3">
    <source>
        <dbReference type="EMBL" id="KYC65414.1"/>
    </source>
</evidence>
<keyword evidence="1" id="KW-1133">Transmembrane helix</keyword>
<evidence type="ECO:0000313" key="5">
    <source>
        <dbReference type="Proteomes" id="UP000075288"/>
    </source>
</evidence>
<protein>
    <recommendedName>
        <fullName evidence="6">Tellurium resistance protein TerC</fullName>
    </recommendedName>
</protein>
<gene>
    <name evidence="3" type="ORF">B4098_1676</name>
    <name evidence="2" type="ORF">HMPREF3213_01615</name>
</gene>
<dbReference type="AlphaFoldDB" id="A0A150K925"/>
<proteinExistence type="predicted"/>
<reference evidence="3 5" key="1">
    <citation type="submission" date="2016-01" db="EMBL/GenBank/DDBJ databases">
        <title>Genome Sequences of Twelve Sporeforming Bacillus Species Isolated from Foods.</title>
        <authorList>
            <person name="Berendsen E.M."/>
            <person name="Wells-Bennik M.H."/>
            <person name="Krawcyk A.O."/>
            <person name="De Jong A."/>
            <person name="Holsappel S."/>
            <person name="Eijlander R.T."/>
            <person name="Kuipers O.P."/>
        </authorList>
    </citation>
    <scope>NUCLEOTIDE SEQUENCE [LARGE SCALE GENOMIC DNA]</scope>
    <source>
        <strain evidence="3 5">B4098</strain>
    </source>
</reference>
<reference evidence="4" key="2">
    <citation type="submission" date="2016-01" db="EMBL/GenBank/DDBJ databases">
        <authorList>
            <person name="Mitreva M."/>
            <person name="Pepin K.H."/>
            <person name="Mihindukulasuriya K.A."/>
            <person name="Fulton R."/>
            <person name="Fronick C."/>
            <person name="O'Laughlin M."/>
            <person name="Miner T."/>
            <person name="Herter B."/>
            <person name="Rosa B.A."/>
            <person name="Cordes M."/>
            <person name="Tomlinson C."/>
            <person name="Wollam A."/>
            <person name="Palsikar V.B."/>
            <person name="Mardis E.R."/>
            <person name="Wilson R.K."/>
        </authorList>
    </citation>
    <scope>NUCLEOTIDE SEQUENCE [LARGE SCALE GENOMIC DNA]</scope>
    <source>
        <strain evidence="4">GED7749B</strain>
    </source>
</reference>
<comment type="caution">
    <text evidence="3">The sequence shown here is derived from an EMBL/GenBank/DDBJ whole genome shotgun (WGS) entry which is preliminary data.</text>
</comment>
<name>A0A150K925_HEYCO</name>
<keyword evidence="1" id="KW-0472">Membrane</keyword>
<reference evidence="2" key="3">
    <citation type="submission" date="2016-01" db="EMBL/GenBank/DDBJ databases">
        <authorList>
            <person name="Oliw E.H."/>
        </authorList>
    </citation>
    <scope>NUCLEOTIDE SEQUENCE [LARGE SCALE GENOMIC DNA]</scope>
    <source>
        <strain evidence="2">GED7749B</strain>
    </source>
</reference>
<evidence type="ECO:0000313" key="4">
    <source>
        <dbReference type="Proteomes" id="UP000070376"/>
    </source>
</evidence>
<feature type="transmembrane region" description="Helical" evidence="1">
    <location>
        <begin position="124"/>
        <end position="145"/>
    </location>
</feature>
<feature type="transmembrane region" description="Helical" evidence="1">
    <location>
        <begin position="61"/>
        <end position="78"/>
    </location>
</feature>
<organism evidence="3 5">
    <name type="scientific">Heyndrickxia coagulans</name>
    <name type="common">Weizmannia coagulans</name>
    <dbReference type="NCBI Taxonomy" id="1398"/>
    <lineage>
        <taxon>Bacteria</taxon>
        <taxon>Bacillati</taxon>
        <taxon>Bacillota</taxon>
        <taxon>Bacilli</taxon>
        <taxon>Bacillales</taxon>
        <taxon>Bacillaceae</taxon>
        <taxon>Heyndrickxia</taxon>
    </lineage>
</organism>
<feature type="transmembrane region" description="Helical" evidence="1">
    <location>
        <begin position="99"/>
        <end position="118"/>
    </location>
</feature>
<dbReference type="Proteomes" id="UP000075288">
    <property type="component" value="Unassembled WGS sequence"/>
</dbReference>